<dbReference type="InterPro" id="IPR050309">
    <property type="entry name" value="Type-B_Carboxylest/Lipase"/>
</dbReference>
<dbReference type="InterPro" id="IPR002018">
    <property type="entry name" value="CarbesteraseB"/>
</dbReference>
<evidence type="ECO:0000313" key="2">
    <source>
        <dbReference type="EMBL" id="MEY8037814.1"/>
    </source>
</evidence>
<feature type="domain" description="Carboxylesterase type B" evidence="1">
    <location>
        <begin position="3"/>
        <end position="472"/>
    </location>
</feature>
<protein>
    <submittedName>
        <fullName evidence="2">Carboxylesterase/lipase family protein</fullName>
    </submittedName>
</protein>
<dbReference type="RefSeq" id="WP_345365912.1">
    <property type="nucleotide sequence ID" value="NZ_BAABII010000016.1"/>
</dbReference>
<dbReference type="InterPro" id="IPR029058">
    <property type="entry name" value="AB_hydrolase_fold"/>
</dbReference>
<dbReference type="EMBL" id="JBGEHV010000001">
    <property type="protein sequence ID" value="MEY8037814.1"/>
    <property type="molecule type" value="Genomic_DNA"/>
</dbReference>
<dbReference type="Gene3D" id="3.40.50.1820">
    <property type="entry name" value="alpha/beta hydrolase"/>
    <property type="match status" value="1"/>
</dbReference>
<dbReference type="Pfam" id="PF00135">
    <property type="entry name" value="COesterase"/>
    <property type="match status" value="1"/>
</dbReference>
<evidence type="ECO:0000259" key="1">
    <source>
        <dbReference type="Pfam" id="PF00135"/>
    </source>
</evidence>
<keyword evidence="3" id="KW-1185">Reference proteome</keyword>
<gene>
    <name evidence="2" type="ORF">AB8O55_00235</name>
</gene>
<reference evidence="2 3" key="1">
    <citation type="submission" date="2024-08" db="EMBL/GenBank/DDBJ databases">
        <title>Genome mining of Saccharopolyspora cebuensis PGLac3 from Nigerian medicinal plant.</title>
        <authorList>
            <person name="Ezeobiora C.E."/>
            <person name="Igbokwe N.H."/>
            <person name="Amin D.H."/>
            <person name="Mendie U.E."/>
        </authorList>
    </citation>
    <scope>NUCLEOTIDE SEQUENCE [LARGE SCALE GENOMIC DNA]</scope>
    <source>
        <strain evidence="2 3">PGLac3</strain>
    </source>
</reference>
<dbReference type="Proteomes" id="UP001564626">
    <property type="component" value="Unassembled WGS sequence"/>
</dbReference>
<dbReference type="InterPro" id="IPR019819">
    <property type="entry name" value="Carboxylesterase_B_CS"/>
</dbReference>
<organism evidence="2 3">
    <name type="scientific">Saccharopolyspora cebuensis</name>
    <dbReference type="NCBI Taxonomy" id="418759"/>
    <lineage>
        <taxon>Bacteria</taxon>
        <taxon>Bacillati</taxon>
        <taxon>Actinomycetota</taxon>
        <taxon>Actinomycetes</taxon>
        <taxon>Pseudonocardiales</taxon>
        <taxon>Pseudonocardiaceae</taxon>
        <taxon>Saccharopolyspora</taxon>
    </lineage>
</organism>
<dbReference type="SUPFAM" id="SSF53474">
    <property type="entry name" value="alpha/beta-Hydrolases"/>
    <property type="match status" value="1"/>
</dbReference>
<sequence>MTSIVELSSGAVRGRQFDGHLAFRGIPYAAPPVGERRWRAPAPVEPWSGTRDATAPGNPAPQRARSLTEITALDEDCLTLDVVVPEGPRAGRPVVVWLHGGGGTNGGAATRDPHRFAVTGDVVVVTPNFRLGVLGCFGHPGLAGGGTFGLQDQQAVLGWVRREIARFGGDPANVTLAGESYGALMVAAHLVAPGSAGLFHRAVLQSAFSVLEPTPAHLFIPGVPALPPRWSPAAELDRLGAAVAAEHGWVAPGSDPESALARLRRVPVADLLQATDAFIRPAFGGPALPESPAVALPAGRFHRVPVLLGTTRDEARFFVELFGADHPVTAENLPRLLAEAFGDAADEVAARYPPDRFPTPALAWSRLSTDRAWARPTWDLARCLAARTGTWFYEFADPDAPPILPGTPSGAQHGSELGYQFDLPGAGPLGADQRALGDAMNRYWTAFAAHGDPARADLPAWPGFGTGHVQSLAPGRIGRVDYRGEHALDFWSAVP</sequence>
<dbReference type="PROSITE" id="PS00941">
    <property type="entry name" value="CARBOXYLESTERASE_B_2"/>
    <property type="match status" value="1"/>
</dbReference>
<name>A0ABV4CAM2_9PSEU</name>
<accession>A0ABV4CAM2</accession>
<evidence type="ECO:0000313" key="3">
    <source>
        <dbReference type="Proteomes" id="UP001564626"/>
    </source>
</evidence>
<comment type="caution">
    <text evidence="2">The sequence shown here is derived from an EMBL/GenBank/DDBJ whole genome shotgun (WGS) entry which is preliminary data.</text>
</comment>
<proteinExistence type="predicted"/>
<dbReference type="PANTHER" id="PTHR11559">
    <property type="entry name" value="CARBOXYLESTERASE"/>
    <property type="match status" value="1"/>
</dbReference>